<feature type="transmembrane region" description="Helical" evidence="1">
    <location>
        <begin position="155"/>
        <end position="176"/>
    </location>
</feature>
<accession>A0AAV7PDM8</accession>
<protein>
    <submittedName>
        <fullName evidence="2">Uncharacterized protein</fullName>
    </submittedName>
</protein>
<gene>
    <name evidence="2" type="ORF">NDU88_004633</name>
</gene>
<dbReference type="Proteomes" id="UP001066276">
    <property type="component" value="Chromosome 7"/>
</dbReference>
<feature type="transmembrane region" description="Helical" evidence="1">
    <location>
        <begin position="65"/>
        <end position="85"/>
    </location>
</feature>
<evidence type="ECO:0000313" key="2">
    <source>
        <dbReference type="EMBL" id="KAJ1126225.1"/>
    </source>
</evidence>
<comment type="caution">
    <text evidence="2">The sequence shown here is derived from an EMBL/GenBank/DDBJ whole genome shotgun (WGS) entry which is preliminary data.</text>
</comment>
<keyword evidence="3" id="KW-1185">Reference proteome</keyword>
<dbReference type="EMBL" id="JANPWB010000011">
    <property type="protein sequence ID" value="KAJ1126225.1"/>
    <property type="molecule type" value="Genomic_DNA"/>
</dbReference>
<keyword evidence="1" id="KW-0812">Transmembrane</keyword>
<keyword evidence="1" id="KW-1133">Transmembrane helix</keyword>
<reference evidence="2" key="1">
    <citation type="journal article" date="2022" name="bioRxiv">
        <title>Sequencing and chromosome-scale assembly of the giantPleurodeles waltlgenome.</title>
        <authorList>
            <person name="Brown T."/>
            <person name="Elewa A."/>
            <person name="Iarovenko S."/>
            <person name="Subramanian E."/>
            <person name="Araus A.J."/>
            <person name="Petzold A."/>
            <person name="Susuki M."/>
            <person name="Suzuki K.-i.T."/>
            <person name="Hayashi T."/>
            <person name="Toyoda A."/>
            <person name="Oliveira C."/>
            <person name="Osipova E."/>
            <person name="Leigh N.D."/>
            <person name="Simon A."/>
            <person name="Yun M.H."/>
        </authorList>
    </citation>
    <scope>NUCLEOTIDE SEQUENCE</scope>
    <source>
        <strain evidence="2">20211129_DDA</strain>
        <tissue evidence="2">Liver</tissue>
    </source>
</reference>
<sequence length="178" mass="19512">MGRAWQSRGCCRYLIYLCFPSAERRSGRLTLVVCAWRAGSFFLCDPKCRVAKRSARSFGKRSERLTWCALMMTLSSGACGSAFLWQARGLLGLWAAPLPVGSSHRQRLAPALRWPVSVCLGISVADGGAQSGEFASLGKRRSALLPRSLSAVRNWTLRLFLLTWTGHAGIVGTFVAKM</sequence>
<organism evidence="2 3">
    <name type="scientific">Pleurodeles waltl</name>
    <name type="common">Iberian ribbed newt</name>
    <dbReference type="NCBI Taxonomy" id="8319"/>
    <lineage>
        <taxon>Eukaryota</taxon>
        <taxon>Metazoa</taxon>
        <taxon>Chordata</taxon>
        <taxon>Craniata</taxon>
        <taxon>Vertebrata</taxon>
        <taxon>Euteleostomi</taxon>
        <taxon>Amphibia</taxon>
        <taxon>Batrachia</taxon>
        <taxon>Caudata</taxon>
        <taxon>Salamandroidea</taxon>
        <taxon>Salamandridae</taxon>
        <taxon>Pleurodelinae</taxon>
        <taxon>Pleurodeles</taxon>
    </lineage>
</organism>
<keyword evidence="1" id="KW-0472">Membrane</keyword>
<evidence type="ECO:0000256" key="1">
    <source>
        <dbReference type="SAM" id="Phobius"/>
    </source>
</evidence>
<evidence type="ECO:0000313" key="3">
    <source>
        <dbReference type="Proteomes" id="UP001066276"/>
    </source>
</evidence>
<dbReference type="AlphaFoldDB" id="A0AAV7PDM8"/>
<proteinExistence type="predicted"/>
<name>A0AAV7PDM8_PLEWA</name>